<dbReference type="InterPro" id="IPR008966">
    <property type="entry name" value="Adhesion_dom_sf"/>
</dbReference>
<evidence type="ECO:0000256" key="1">
    <source>
        <dbReference type="ARBA" id="ARBA00004561"/>
    </source>
</evidence>
<comment type="caution">
    <text evidence="7">The sequence shown here is derived from an EMBL/GenBank/DDBJ whole genome shotgun (WGS) entry which is preliminary data.</text>
</comment>
<evidence type="ECO:0000256" key="2">
    <source>
        <dbReference type="ARBA" id="ARBA00006671"/>
    </source>
</evidence>
<dbReference type="Proteomes" id="UP001158416">
    <property type="component" value="Unassembled WGS sequence"/>
</dbReference>
<dbReference type="Pfam" id="PF00419">
    <property type="entry name" value="Fimbrial"/>
    <property type="match status" value="1"/>
</dbReference>
<evidence type="ECO:0000313" key="7">
    <source>
        <dbReference type="EMBL" id="MDH1316915.1"/>
    </source>
</evidence>
<dbReference type="PANTHER" id="PTHR33420:SF12">
    <property type="entry name" value="FIMBRIN-LIKE PROTEIN FIMI-RELATED"/>
    <property type="match status" value="1"/>
</dbReference>
<proteinExistence type="inferred from homology"/>
<evidence type="ECO:0000256" key="5">
    <source>
        <dbReference type="SAM" id="SignalP"/>
    </source>
</evidence>
<dbReference type="Gene3D" id="2.60.40.1090">
    <property type="entry name" value="Fimbrial-type adhesion domain"/>
    <property type="match status" value="1"/>
</dbReference>
<dbReference type="InterPro" id="IPR050263">
    <property type="entry name" value="Bact_Fimbrial_Adh_Pro"/>
</dbReference>
<dbReference type="Gene3D" id="2.60.40.3310">
    <property type="match status" value="1"/>
</dbReference>
<evidence type="ECO:0000313" key="8">
    <source>
        <dbReference type="Proteomes" id="UP001158416"/>
    </source>
</evidence>
<feature type="signal peptide" evidence="5">
    <location>
        <begin position="1"/>
        <end position="19"/>
    </location>
</feature>
<evidence type="ECO:0000256" key="4">
    <source>
        <dbReference type="ARBA" id="ARBA00023263"/>
    </source>
</evidence>
<evidence type="ECO:0000259" key="6">
    <source>
        <dbReference type="Pfam" id="PF00419"/>
    </source>
</evidence>
<accession>A0AA42PN29</accession>
<organism evidence="7 8">
    <name type="scientific">Enterobacter bugandensis</name>
    <dbReference type="NCBI Taxonomy" id="881260"/>
    <lineage>
        <taxon>Bacteria</taxon>
        <taxon>Pseudomonadati</taxon>
        <taxon>Pseudomonadota</taxon>
        <taxon>Gammaproteobacteria</taxon>
        <taxon>Enterobacterales</taxon>
        <taxon>Enterobacteriaceae</taxon>
        <taxon>Enterobacter</taxon>
    </lineage>
</organism>
<dbReference type="GO" id="GO:0043709">
    <property type="term" value="P:cell adhesion involved in single-species biofilm formation"/>
    <property type="evidence" value="ECO:0007669"/>
    <property type="project" value="TreeGrafter"/>
</dbReference>
<dbReference type="InterPro" id="IPR036937">
    <property type="entry name" value="Adhesion_dom_fimbrial_sf"/>
</dbReference>
<keyword evidence="4" id="KW-0281">Fimbrium</keyword>
<feature type="domain" description="Fimbrial-type adhesion" evidence="6">
    <location>
        <begin position="198"/>
        <end position="344"/>
    </location>
</feature>
<reference evidence="7" key="1">
    <citation type="submission" date="2022-09" db="EMBL/GenBank/DDBJ databases">
        <title>Intensive care unit water sources are persistently colonized with multi-drug resistant bacteria and are the site of extensive horizontal gene transfer of antibiotic resistance genes.</title>
        <authorList>
            <person name="Diorio-Toth L."/>
        </authorList>
    </citation>
    <scope>NUCLEOTIDE SEQUENCE</scope>
    <source>
        <strain evidence="7">GD03936</strain>
    </source>
</reference>
<comment type="similarity">
    <text evidence="2">Belongs to the fimbrial protein family.</text>
</comment>
<dbReference type="InterPro" id="IPR000259">
    <property type="entry name" value="Adhesion_dom_fimbrial"/>
</dbReference>
<dbReference type="PANTHER" id="PTHR33420">
    <property type="entry name" value="FIMBRIAL SUBUNIT ELFA-RELATED"/>
    <property type="match status" value="1"/>
</dbReference>
<evidence type="ECO:0000256" key="3">
    <source>
        <dbReference type="ARBA" id="ARBA00022729"/>
    </source>
</evidence>
<protein>
    <submittedName>
        <fullName evidence="7">Fimbrial protein</fullName>
    </submittedName>
</protein>
<dbReference type="GO" id="GO:0009289">
    <property type="term" value="C:pilus"/>
    <property type="evidence" value="ECO:0007669"/>
    <property type="project" value="UniProtKB-SubCell"/>
</dbReference>
<sequence length="344" mass="35611">MKIIYLFAFLMCNIASSYANTCSNLIGSTSINIGNIIVQRDAVVGSAISNEIYGSNAQTYSCRTTDYGGDRAGVKNSYSSYVRSGPSGERIYSTTLSGLGISIGVKQSGVELSTGTTYAGEGVIGVPGSYASLVDAWIGPGFGTSNINTYQNYTQQPKIRLWKTANMISGPISGQVAALIANSSSNLSGQWATEIPITVSGNITVVACSIATPNLTFPIGNILASSFGTAVGTTPSGAQNTQNLGLNCDANANINVTLQGTQNPDVSTTSVLALSGQGNADVAKGVGVQLLYNGAPLVLNNRIVLKRSAGGQETFPITARYYQTKTAVTTGKANASATLDLTYQ</sequence>
<name>A0AA42PN29_9ENTR</name>
<comment type="subcellular location">
    <subcellularLocation>
        <location evidence="1">Fimbrium</location>
    </subcellularLocation>
</comment>
<dbReference type="AlphaFoldDB" id="A0AA42PN29"/>
<gene>
    <name evidence="7" type="ORF">N5C39_00825</name>
</gene>
<dbReference type="SUPFAM" id="SSF49401">
    <property type="entry name" value="Bacterial adhesins"/>
    <property type="match status" value="1"/>
</dbReference>
<dbReference type="RefSeq" id="WP_074135934.1">
    <property type="nucleotide sequence ID" value="NZ_FJYI01000001.1"/>
</dbReference>
<keyword evidence="3 5" id="KW-0732">Signal</keyword>
<dbReference type="EMBL" id="JAOCAP010000001">
    <property type="protein sequence ID" value="MDH1316915.1"/>
    <property type="molecule type" value="Genomic_DNA"/>
</dbReference>
<feature type="chain" id="PRO_5041279063" evidence="5">
    <location>
        <begin position="20"/>
        <end position="344"/>
    </location>
</feature>